<proteinExistence type="predicted"/>
<sequence>MTKVNILFGVVERGKSDTKARTTNIAAKADWESTFFCDLPFVNLLDEFDVEYLEK</sequence>
<dbReference type="KEGG" id="tva:5469079"/>
<protein>
    <submittedName>
        <fullName evidence="1">Uncharacterized protein</fullName>
    </submittedName>
</protein>
<dbReference type="Proteomes" id="UP000001542">
    <property type="component" value="Unassembled WGS sequence"/>
</dbReference>
<keyword evidence="2" id="KW-1185">Reference proteome</keyword>
<dbReference type="AlphaFoldDB" id="A2D882"/>
<dbReference type="EMBL" id="DS113178">
    <property type="protein sequence ID" value="EAY23515.1"/>
    <property type="molecule type" value="Genomic_DNA"/>
</dbReference>
<reference evidence="1" key="2">
    <citation type="journal article" date="2007" name="Science">
        <title>Draft genome sequence of the sexually transmitted pathogen Trichomonas vaginalis.</title>
        <authorList>
            <person name="Carlton J.M."/>
            <person name="Hirt R.P."/>
            <person name="Silva J.C."/>
            <person name="Delcher A.L."/>
            <person name="Schatz M."/>
            <person name="Zhao Q."/>
            <person name="Wortman J.R."/>
            <person name="Bidwell S.L."/>
            <person name="Alsmark U.C.M."/>
            <person name="Besteiro S."/>
            <person name="Sicheritz-Ponten T."/>
            <person name="Noel C.J."/>
            <person name="Dacks J.B."/>
            <person name="Foster P.G."/>
            <person name="Simillion C."/>
            <person name="Van de Peer Y."/>
            <person name="Miranda-Saavedra D."/>
            <person name="Barton G.J."/>
            <person name="Westrop G.D."/>
            <person name="Mueller S."/>
            <person name="Dessi D."/>
            <person name="Fiori P.L."/>
            <person name="Ren Q."/>
            <person name="Paulsen I."/>
            <person name="Zhang H."/>
            <person name="Bastida-Corcuera F.D."/>
            <person name="Simoes-Barbosa A."/>
            <person name="Brown M.T."/>
            <person name="Hayes R.D."/>
            <person name="Mukherjee M."/>
            <person name="Okumura C.Y."/>
            <person name="Schneider R."/>
            <person name="Smith A.J."/>
            <person name="Vanacova S."/>
            <person name="Villalvazo M."/>
            <person name="Haas B.J."/>
            <person name="Pertea M."/>
            <person name="Feldblyum T.V."/>
            <person name="Utterback T.R."/>
            <person name="Shu C.L."/>
            <person name="Osoegawa K."/>
            <person name="de Jong P.J."/>
            <person name="Hrdy I."/>
            <person name="Horvathova L."/>
            <person name="Zubacova Z."/>
            <person name="Dolezal P."/>
            <person name="Malik S.B."/>
            <person name="Logsdon J.M. Jr."/>
            <person name="Henze K."/>
            <person name="Gupta A."/>
            <person name="Wang C.C."/>
            <person name="Dunne R.L."/>
            <person name="Upcroft J.A."/>
            <person name="Upcroft P."/>
            <person name="White O."/>
            <person name="Salzberg S.L."/>
            <person name="Tang P."/>
            <person name="Chiu C.-H."/>
            <person name="Lee Y.-S."/>
            <person name="Embley T.M."/>
            <person name="Coombs G.H."/>
            <person name="Mottram J.C."/>
            <person name="Tachezy J."/>
            <person name="Fraser-Liggett C.M."/>
            <person name="Johnson P.J."/>
        </authorList>
    </citation>
    <scope>NUCLEOTIDE SEQUENCE [LARGE SCALE GENOMIC DNA]</scope>
    <source>
        <strain evidence="1">G3</strain>
    </source>
</reference>
<dbReference type="VEuPathDB" id="TrichDB:TVAG_071790"/>
<evidence type="ECO:0000313" key="2">
    <source>
        <dbReference type="Proteomes" id="UP000001542"/>
    </source>
</evidence>
<dbReference type="InParanoid" id="A2D882"/>
<name>A2D882_TRIV3</name>
<dbReference type="VEuPathDB" id="TrichDB:TVAGG3_1046900"/>
<organism evidence="1 2">
    <name type="scientific">Trichomonas vaginalis (strain ATCC PRA-98 / G3)</name>
    <dbReference type="NCBI Taxonomy" id="412133"/>
    <lineage>
        <taxon>Eukaryota</taxon>
        <taxon>Metamonada</taxon>
        <taxon>Parabasalia</taxon>
        <taxon>Trichomonadida</taxon>
        <taxon>Trichomonadidae</taxon>
        <taxon>Trichomonas</taxon>
    </lineage>
</organism>
<reference evidence="1" key="1">
    <citation type="submission" date="2006-10" db="EMBL/GenBank/DDBJ databases">
        <authorList>
            <person name="Amadeo P."/>
            <person name="Zhao Q."/>
            <person name="Wortman J."/>
            <person name="Fraser-Liggett C."/>
            <person name="Carlton J."/>
        </authorList>
    </citation>
    <scope>NUCLEOTIDE SEQUENCE</scope>
    <source>
        <strain evidence="1">G3</strain>
    </source>
</reference>
<dbReference type="RefSeq" id="XP_001584501.1">
    <property type="nucleotide sequence ID" value="XM_001584451.1"/>
</dbReference>
<gene>
    <name evidence="1" type="ORF">TVAG_071790</name>
</gene>
<evidence type="ECO:0000313" key="1">
    <source>
        <dbReference type="EMBL" id="EAY23515.1"/>
    </source>
</evidence>
<accession>A2D882</accession>